<reference evidence="3" key="2">
    <citation type="submission" date="2025-08" db="UniProtKB">
        <authorList>
            <consortium name="Ensembl"/>
        </authorList>
    </citation>
    <scope>IDENTIFICATION</scope>
</reference>
<evidence type="ECO:0000313" key="4">
    <source>
        <dbReference type="Proteomes" id="UP000008225"/>
    </source>
</evidence>
<keyword evidence="2" id="KW-1133">Transmembrane helix</keyword>
<dbReference type="PRINTS" id="PR00522">
    <property type="entry name" value="CANABINOID1R"/>
</dbReference>
<evidence type="ECO:0000313" key="3">
    <source>
        <dbReference type="Ensembl" id="ENSCJAP00000085349.1"/>
    </source>
</evidence>
<proteinExistence type="predicted"/>
<keyword evidence="2" id="KW-0812">Transmembrane</keyword>
<organism evidence="3 4">
    <name type="scientific">Callithrix jacchus</name>
    <name type="common">White-tufted-ear marmoset</name>
    <name type="synonym">Simia Jacchus</name>
    <dbReference type="NCBI Taxonomy" id="9483"/>
    <lineage>
        <taxon>Eukaryota</taxon>
        <taxon>Metazoa</taxon>
        <taxon>Chordata</taxon>
        <taxon>Craniata</taxon>
        <taxon>Vertebrata</taxon>
        <taxon>Euteleostomi</taxon>
        <taxon>Mammalia</taxon>
        <taxon>Eutheria</taxon>
        <taxon>Euarchontoglires</taxon>
        <taxon>Primates</taxon>
        <taxon>Haplorrhini</taxon>
        <taxon>Platyrrhini</taxon>
        <taxon>Cebidae</taxon>
        <taxon>Callitrichinae</taxon>
        <taxon>Callithrix</taxon>
        <taxon>Callithrix</taxon>
    </lineage>
</organism>
<dbReference type="Gene3D" id="1.20.1070.10">
    <property type="entry name" value="Rhodopsin 7-helix transmembrane proteins"/>
    <property type="match status" value="1"/>
</dbReference>
<accession>A0A8I3X189</accession>
<feature type="transmembrane region" description="Helical" evidence="2">
    <location>
        <begin position="269"/>
        <end position="286"/>
    </location>
</feature>
<keyword evidence="2" id="KW-0472">Membrane</keyword>
<dbReference type="Ensembl" id="ENSCJAT00000125298.1">
    <property type="protein sequence ID" value="ENSCJAP00000085349.1"/>
    <property type="gene ID" value="ENSCJAG00000074364.1"/>
</dbReference>
<dbReference type="PRINTS" id="PR00362">
    <property type="entry name" value="CANNABINOIDR"/>
</dbReference>
<reference evidence="3 4" key="1">
    <citation type="submission" date="2009-03" db="EMBL/GenBank/DDBJ databases">
        <authorList>
            <person name="Warren W."/>
            <person name="Ye L."/>
            <person name="Minx P."/>
            <person name="Worley K."/>
            <person name="Gibbs R."/>
            <person name="Wilson R.K."/>
        </authorList>
    </citation>
    <scope>NUCLEOTIDE SEQUENCE [LARGE SCALE GENOMIC DNA]</scope>
</reference>
<keyword evidence="1" id="KW-0325">Glycoprotein</keyword>
<protein>
    <submittedName>
        <fullName evidence="3">Uncharacterized protein</fullName>
    </submittedName>
</protein>
<dbReference type="InterPro" id="IPR002230">
    <property type="entry name" value="Cnbnoid_rcpt"/>
</dbReference>
<name>A0A8I3X189_CALJA</name>
<feature type="transmembrane region" description="Helical" evidence="2">
    <location>
        <begin position="229"/>
        <end position="249"/>
    </location>
</feature>
<sequence length="352" mass="40273">IVMKSEDSQTFDWLTWALLFLRRSVLSSEDTKLRMSGKVTFIPKAFFFVSAQGRPHRYKQKTGGIPRLIVQDQINITKLYSKGLSLFFSNPAGCQCSWRKSSLETFVLFNANQAVAAAIILFTKGAAQILSNLMVKCSLSHSFSYPSISSKHFIPSDVTAIFRAGIFTDSFLSFKVLFEDTETVILFKLHYATAMYRADVYSIFLTRISSLLALHRSQTYQDKVTKEKYTFIFTLTHSIILLIQTIPLFKWNTSHIEEVCGDEFPSEQVGYLFFYILFVNWHLLFLKHMTLYAVWEAKAGGSRAIIQGTQKTATMIVTSKLSALKLIFPALTRMRFPNTEQHLFFLEILIIC</sequence>
<keyword evidence="4" id="KW-1185">Reference proteome</keyword>
<dbReference type="GO" id="GO:0004949">
    <property type="term" value="F:cannabinoid receptor activity"/>
    <property type="evidence" value="ECO:0007669"/>
    <property type="project" value="InterPro"/>
</dbReference>
<dbReference type="InterPro" id="IPR000810">
    <property type="entry name" value="Canbinoid_rcpt_1"/>
</dbReference>
<dbReference type="GO" id="GO:0016020">
    <property type="term" value="C:membrane"/>
    <property type="evidence" value="ECO:0007669"/>
    <property type="project" value="InterPro"/>
</dbReference>
<reference evidence="3" key="3">
    <citation type="submission" date="2025-09" db="UniProtKB">
        <authorList>
            <consortium name="Ensembl"/>
        </authorList>
    </citation>
    <scope>IDENTIFICATION</scope>
</reference>
<evidence type="ECO:0000256" key="2">
    <source>
        <dbReference type="SAM" id="Phobius"/>
    </source>
</evidence>
<dbReference type="Proteomes" id="UP000008225">
    <property type="component" value="Chromosome 4"/>
</dbReference>
<dbReference type="AlphaFoldDB" id="A0A8I3X189"/>
<evidence type="ECO:0000256" key="1">
    <source>
        <dbReference type="ARBA" id="ARBA00023180"/>
    </source>
</evidence>